<evidence type="ECO:0000313" key="2">
    <source>
        <dbReference type="EMBL" id="OXT00335.1"/>
    </source>
</evidence>
<dbReference type="AlphaFoldDB" id="A0A231UWL8"/>
<gene>
    <name evidence="2" type="ORF">B7H23_09320</name>
</gene>
<dbReference type="EMBL" id="NBYO01000002">
    <property type="protein sequence ID" value="OXT00335.1"/>
    <property type="molecule type" value="Genomic_DNA"/>
</dbReference>
<keyword evidence="3" id="KW-1185">Reference proteome</keyword>
<protein>
    <submittedName>
        <fullName evidence="2">Uncharacterized protein</fullName>
    </submittedName>
</protein>
<accession>A0A231UWL8</accession>
<reference evidence="3" key="1">
    <citation type="journal article" date="2017" name="Int. J. Syst. Evol. Microbiol.">
        <title>Notoacmeibacter marinus gen. nov., sp. nov., isolated from the gut of a limpet and proposal of Notoacmeibacteraceae fam. nov. in the order Rhizobiales of the class Alphaproteobacteria.</title>
        <authorList>
            <person name="Huang Z."/>
            <person name="Guo F."/>
            <person name="Lai Q."/>
        </authorList>
    </citation>
    <scope>NUCLEOTIDE SEQUENCE [LARGE SCALE GENOMIC DNA]</scope>
    <source>
        <strain evidence="3">XMTR2A4</strain>
    </source>
</reference>
<proteinExistence type="predicted"/>
<name>A0A231UWL8_9HYPH</name>
<organism evidence="2 3">
    <name type="scientific">Notoacmeibacter marinus</name>
    <dbReference type="NCBI Taxonomy" id="1876515"/>
    <lineage>
        <taxon>Bacteria</taxon>
        <taxon>Pseudomonadati</taxon>
        <taxon>Pseudomonadota</taxon>
        <taxon>Alphaproteobacteria</taxon>
        <taxon>Hyphomicrobiales</taxon>
        <taxon>Notoacmeibacteraceae</taxon>
        <taxon>Notoacmeibacter</taxon>
    </lineage>
</organism>
<sequence length="114" mass="12381">MFKNRSADSAFVLVPAVMAMRMPLMLAELALPADKRAETTGAVTEKLIAAQVGAWAGAFAYFTRAAWLPYDLMSGQSAVTTLSDAQNRATRAALDPSARQVKKNYRRLTRSAKS</sequence>
<evidence type="ECO:0000256" key="1">
    <source>
        <dbReference type="SAM" id="MobiDB-lite"/>
    </source>
</evidence>
<dbReference type="Proteomes" id="UP000215405">
    <property type="component" value="Unassembled WGS sequence"/>
</dbReference>
<comment type="caution">
    <text evidence="2">The sequence shown here is derived from an EMBL/GenBank/DDBJ whole genome shotgun (WGS) entry which is preliminary data.</text>
</comment>
<feature type="compositionally biased region" description="Basic residues" evidence="1">
    <location>
        <begin position="100"/>
        <end position="114"/>
    </location>
</feature>
<evidence type="ECO:0000313" key="3">
    <source>
        <dbReference type="Proteomes" id="UP000215405"/>
    </source>
</evidence>
<feature type="region of interest" description="Disordered" evidence="1">
    <location>
        <begin position="89"/>
        <end position="114"/>
    </location>
</feature>